<keyword evidence="1" id="KW-1133">Transmembrane helix</keyword>
<evidence type="ECO:0000313" key="2">
    <source>
        <dbReference type="EMBL" id="GGN54278.1"/>
    </source>
</evidence>
<gene>
    <name evidence="2" type="ORF">GCM10007971_11780</name>
</gene>
<dbReference type="AlphaFoldDB" id="A0A918D026"/>
<keyword evidence="1" id="KW-0812">Transmembrane</keyword>
<dbReference type="RefSeq" id="WP_156856675.1">
    <property type="nucleotide sequence ID" value="NZ_BMOS01000006.1"/>
</dbReference>
<protein>
    <recommendedName>
        <fullName evidence="4">DUF2812 domain-containing protein</fullName>
    </recommendedName>
</protein>
<dbReference type="InterPro" id="IPR021359">
    <property type="entry name" value="DUF2812"/>
</dbReference>
<name>A0A918D026_9BACI</name>
<accession>A0A918D026</accession>
<feature type="transmembrane region" description="Helical" evidence="1">
    <location>
        <begin position="123"/>
        <end position="145"/>
    </location>
</feature>
<proteinExistence type="predicted"/>
<keyword evidence="3" id="KW-1185">Reference proteome</keyword>
<evidence type="ECO:0000313" key="3">
    <source>
        <dbReference type="Proteomes" id="UP000624041"/>
    </source>
</evidence>
<evidence type="ECO:0008006" key="4">
    <source>
        <dbReference type="Google" id="ProtNLM"/>
    </source>
</evidence>
<comment type="caution">
    <text evidence="2">The sequence shown here is derived from an EMBL/GenBank/DDBJ whole genome shotgun (WGS) entry which is preliminary data.</text>
</comment>
<reference evidence="2" key="1">
    <citation type="journal article" date="2014" name="Int. J. Syst. Evol. Microbiol.">
        <title>Complete genome sequence of Corynebacterium casei LMG S-19264T (=DSM 44701T), isolated from a smear-ripened cheese.</title>
        <authorList>
            <consortium name="US DOE Joint Genome Institute (JGI-PGF)"/>
            <person name="Walter F."/>
            <person name="Albersmeier A."/>
            <person name="Kalinowski J."/>
            <person name="Ruckert C."/>
        </authorList>
    </citation>
    <scope>NUCLEOTIDE SEQUENCE</scope>
    <source>
        <strain evidence="2">JCM 17251</strain>
    </source>
</reference>
<evidence type="ECO:0000256" key="1">
    <source>
        <dbReference type="SAM" id="Phobius"/>
    </source>
</evidence>
<reference evidence="2" key="2">
    <citation type="submission" date="2020-09" db="EMBL/GenBank/DDBJ databases">
        <authorList>
            <person name="Sun Q."/>
            <person name="Ohkuma M."/>
        </authorList>
    </citation>
    <scope>NUCLEOTIDE SEQUENCE</scope>
    <source>
        <strain evidence="2">JCM 17251</strain>
    </source>
</reference>
<organism evidence="2 3">
    <name type="scientific">Oceanobacillus indicireducens</name>
    <dbReference type="NCBI Taxonomy" id="1004261"/>
    <lineage>
        <taxon>Bacteria</taxon>
        <taxon>Bacillati</taxon>
        <taxon>Bacillota</taxon>
        <taxon>Bacilli</taxon>
        <taxon>Bacillales</taxon>
        <taxon>Bacillaceae</taxon>
        <taxon>Oceanobacillus</taxon>
    </lineage>
</organism>
<keyword evidence="1" id="KW-0472">Membrane</keyword>
<sequence>MSKTKYITSGGLAFSEYEDMDKLRRYSLKGWHVSDFSFMGYTLEKGENKDYIYTIDYRSLHADEQDEYFDFFFNSGWSHVSSSADIHLFRARPGTKPIYTDPDTTITIIILLFVRGTGTTVKILTSMVIGGIVFPTVVWIVMTLYHKIRRKHEYTNI</sequence>
<dbReference type="Proteomes" id="UP000624041">
    <property type="component" value="Unassembled WGS sequence"/>
</dbReference>
<dbReference type="Pfam" id="PF11193">
    <property type="entry name" value="DUF2812"/>
    <property type="match status" value="1"/>
</dbReference>
<dbReference type="EMBL" id="BMOS01000006">
    <property type="protein sequence ID" value="GGN54278.1"/>
    <property type="molecule type" value="Genomic_DNA"/>
</dbReference>